<dbReference type="Pfam" id="PF22667">
    <property type="entry name" value="Lon_lid"/>
    <property type="match status" value="1"/>
</dbReference>
<name>A0A1F5MJY9_9BACT</name>
<dbReference type="EMBL" id="MFDO01000013">
    <property type="protein sequence ID" value="OGE65663.1"/>
    <property type="molecule type" value="Genomic_DNA"/>
</dbReference>
<dbReference type="GO" id="GO:0004252">
    <property type="term" value="F:serine-type endopeptidase activity"/>
    <property type="evidence" value="ECO:0007669"/>
    <property type="project" value="InterPro"/>
</dbReference>
<dbReference type="GO" id="GO:0016887">
    <property type="term" value="F:ATP hydrolysis activity"/>
    <property type="evidence" value="ECO:0007669"/>
    <property type="project" value="InterPro"/>
</dbReference>
<dbReference type="InterPro" id="IPR027065">
    <property type="entry name" value="Lon_Prtase"/>
</dbReference>
<dbReference type="PANTHER" id="PTHR43718">
    <property type="entry name" value="LON PROTEASE"/>
    <property type="match status" value="1"/>
</dbReference>
<dbReference type="PANTHER" id="PTHR43718:SF2">
    <property type="entry name" value="LON PROTEASE HOMOLOG, MITOCHONDRIAL"/>
    <property type="match status" value="1"/>
</dbReference>
<dbReference type="InterPro" id="IPR054594">
    <property type="entry name" value="Lon_lid"/>
</dbReference>
<evidence type="ECO:0000313" key="3">
    <source>
        <dbReference type="Proteomes" id="UP000178017"/>
    </source>
</evidence>
<dbReference type="InterPro" id="IPR003593">
    <property type="entry name" value="AAA+_ATPase"/>
</dbReference>
<reference evidence="2 3" key="1">
    <citation type="journal article" date="2016" name="Nat. Commun.">
        <title>Thousands of microbial genomes shed light on interconnected biogeochemical processes in an aquifer system.</title>
        <authorList>
            <person name="Anantharaman K."/>
            <person name="Brown C.T."/>
            <person name="Hug L.A."/>
            <person name="Sharon I."/>
            <person name="Castelle C.J."/>
            <person name="Probst A.J."/>
            <person name="Thomas B.C."/>
            <person name="Singh A."/>
            <person name="Wilkins M.J."/>
            <person name="Karaoz U."/>
            <person name="Brodie E.L."/>
            <person name="Williams K.H."/>
            <person name="Hubbard S.S."/>
            <person name="Banfield J.F."/>
        </authorList>
    </citation>
    <scope>NUCLEOTIDE SEQUENCE [LARGE SCALE GENOMIC DNA]</scope>
</reference>
<dbReference type="GO" id="GO:0004176">
    <property type="term" value="F:ATP-dependent peptidase activity"/>
    <property type="evidence" value="ECO:0007669"/>
    <property type="project" value="InterPro"/>
</dbReference>
<feature type="domain" description="AAA+ ATPase" evidence="1">
    <location>
        <begin position="117"/>
        <end position="265"/>
    </location>
</feature>
<comment type="caution">
    <text evidence="2">The sequence shown here is derived from an EMBL/GenBank/DDBJ whole genome shotgun (WGS) entry which is preliminary data.</text>
</comment>
<sequence length="348" mass="38870">MPQVTGESSDSRLIILRNSLQNNSLPEDLKKELLERVDRLVRLQQNDNFQLEFDREIEYVKFVSALPFNTSSQDVLDIKRAQQILDQRHYGLKVVKDRILEYLSVLILNSRQNNKSRSQVLAFVGLAGSGKTSLAYTIAESLGRKLIRIPFGGLGSVRELRGETRLKPDAEAGIIMRSVMKLGVNNPVILLDEIDRVSVESRADIMGVLVELLDPEQNFGYVDHYINYPFDLSKALFLATANNTASIATAVLDRLELIEMPSYSDEEKIVIGSKYLLPRALKEAGLPEGTVVIDEALWPTIVRPLGFDGGIRSLGRSLQSIVRKVARQVVEGHGGPYHLTAANINQYI</sequence>
<dbReference type="SUPFAM" id="SSF52540">
    <property type="entry name" value="P-loop containing nucleoside triphosphate hydrolases"/>
    <property type="match status" value="1"/>
</dbReference>
<gene>
    <name evidence="2" type="ORF">A3B49_01670</name>
</gene>
<dbReference type="GO" id="GO:0005524">
    <property type="term" value="F:ATP binding"/>
    <property type="evidence" value="ECO:0007669"/>
    <property type="project" value="InterPro"/>
</dbReference>
<dbReference type="Gene3D" id="1.10.8.60">
    <property type="match status" value="1"/>
</dbReference>
<dbReference type="Proteomes" id="UP000178017">
    <property type="component" value="Unassembled WGS sequence"/>
</dbReference>
<dbReference type="AlphaFoldDB" id="A0A1F5MJY9"/>
<evidence type="ECO:0000259" key="1">
    <source>
        <dbReference type="SMART" id="SM00382"/>
    </source>
</evidence>
<dbReference type="SMART" id="SM00382">
    <property type="entry name" value="AAA"/>
    <property type="match status" value="1"/>
</dbReference>
<evidence type="ECO:0000313" key="2">
    <source>
        <dbReference type="EMBL" id="OGE65663.1"/>
    </source>
</evidence>
<protein>
    <recommendedName>
        <fullName evidence="1">AAA+ ATPase domain-containing protein</fullName>
    </recommendedName>
</protein>
<proteinExistence type="predicted"/>
<dbReference type="InterPro" id="IPR027417">
    <property type="entry name" value="P-loop_NTPase"/>
</dbReference>
<dbReference type="InterPro" id="IPR003959">
    <property type="entry name" value="ATPase_AAA_core"/>
</dbReference>
<accession>A0A1F5MJY9</accession>
<dbReference type="PRINTS" id="PR00364">
    <property type="entry name" value="DISEASERSIST"/>
</dbReference>
<dbReference type="Pfam" id="PF00004">
    <property type="entry name" value="AAA"/>
    <property type="match status" value="1"/>
</dbReference>
<organism evidence="2 3">
    <name type="scientific">Candidatus Daviesbacteria bacterium RIFCSPLOWO2_01_FULL_40_24</name>
    <dbReference type="NCBI Taxonomy" id="1797787"/>
    <lineage>
        <taxon>Bacteria</taxon>
        <taxon>Candidatus Daviesiibacteriota</taxon>
    </lineage>
</organism>
<dbReference type="Gene3D" id="3.40.50.300">
    <property type="entry name" value="P-loop containing nucleotide triphosphate hydrolases"/>
    <property type="match status" value="1"/>
</dbReference>
<dbReference type="GO" id="GO:0006515">
    <property type="term" value="P:protein quality control for misfolded or incompletely synthesized proteins"/>
    <property type="evidence" value="ECO:0007669"/>
    <property type="project" value="TreeGrafter"/>
</dbReference>